<feature type="coiled-coil region" evidence="1">
    <location>
        <begin position="294"/>
        <end position="328"/>
    </location>
</feature>
<feature type="compositionally biased region" description="Low complexity" evidence="2">
    <location>
        <begin position="465"/>
        <end position="492"/>
    </location>
</feature>
<evidence type="ECO:0000256" key="2">
    <source>
        <dbReference type="SAM" id="MobiDB-lite"/>
    </source>
</evidence>
<feature type="compositionally biased region" description="Basic and acidic residues" evidence="2">
    <location>
        <begin position="608"/>
        <end position="618"/>
    </location>
</feature>
<organism evidence="3 4">
    <name type="scientific">Tulasnella calospora MUT 4182</name>
    <dbReference type="NCBI Taxonomy" id="1051891"/>
    <lineage>
        <taxon>Eukaryota</taxon>
        <taxon>Fungi</taxon>
        <taxon>Dikarya</taxon>
        <taxon>Basidiomycota</taxon>
        <taxon>Agaricomycotina</taxon>
        <taxon>Agaricomycetes</taxon>
        <taxon>Cantharellales</taxon>
        <taxon>Tulasnellaceae</taxon>
        <taxon>Tulasnella</taxon>
    </lineage>
</organism>
<dbReference type="EMBL" id="KN822977">
    <property type="protein sequence ID" value="KIO29910.1"/>
    <property type="molecule type" value="Genomic_DNA"/>
</dbReference>
<sequence>MSHLNRESVSSIQLALELEHELDDGEHHPPSPRSSSQQKGSNNMSAVDPLSTTEYDSEVLTSIIIQLRADLAKITQERDESNQALAESGHKFAALEAKAADLEELFEAEKKRADKAEAERDEALKNAQENEEQVNLLRAKVEESRRGVMRLQAESRRMSTQTVKTGPLPLDLSAAAGARSPGLVSGFSNTAKRASFQLPPPSAFGSQSQPSSRPMGMGHRRISSLSDPGPNATPPTPNRSSTLADPVNLVDGLPPSPVTHTFEDIKTGDGTTIKTKRLSLVAKRDQSPPGLPPASVLTAELDSVRGELSNTKKELETVKHELAEAVDKREASDACIKALREFIAEQAIGESSAAAPSSSSVKDDASTRSFDAMRSPTVSLKGLRLPPLPTEADIPEEAASSTGPRKAGWGLRLWNSAATTPGSEASAPAATPQVPASSSSAAATPAATPLTSFVSSWTRSVSGGSQASASSTATTQPATPAQPEPASAAPTTGLRKFSFFGKAPTSVPAPATNAKDPQTASMHSTAPSISSSRTPDLVHSVSTSPQTDTRSLKSGALSEEEEHDAAAAKAEPVEGTILFLDPSHTDKNLGDVTPTVSSSAVSVNSDSAHPERMESVAL</sequence>
<dbReference type="AlphaFoldDB" id="A0A0C3QF36"/>
<dbReference type="HOGENOM" id="CLU_442272_0_0_1"/>
<proteinExistence type="predicted"/>
<feature type="region of interest" description="Disordered" evidence="2">
    <location>
        <begin position="111"/>
        <end position="132"/>
    </location>
</feature>
<keyword evidence="4" id="KW-1185">Reference proteome</keyword>
<evidence type="ECO:0000313" key="3">
    <source>
        <dbReference type="EMBL" id="KIO29910.1"/>
    </source>
</evidence>
<feature type="compositionally biased region" description="Polar residues" evidence="2">
    <location>
        <begin position="37"/>
        <end position="50"/>
    </location>
</feature>
<dbReference type="Proteomes" id="UP000054248">
    <property type="component" value="Unassembled WGS sequence"/>
</dbReference>
<keyword evidence="1" id="KW-0175">Coiled coil</keyword>
<dbReference type="STRING" id="1051891.A0A0C3QF36"/>
<protein>
    <submittedName>
        <fullName evidence="3">Uncharacterized protein</fullName>
    </submittedName>
</protein>
<feature type="compositionally biased region" description="Low complexity" evidence="2">
    <location>
        <begin position="591"/>
        <end position="607"/>
    </location>
</feature>
<feature type="region of interest" description="Disordered" evidence="2">
    <location>
        <begin position="347"/>
        <end position="618"/>
    </location>
</feature>
<feature type="compositionally biased region" description="Polar residues" evidence="2">
    <location>
        <begin position="453"/>
        <end position="464"/>
    </location>
</feature>
<feature type="region of interest" description="Disordered" evidence="2">
    <location>
        <begin position="149"/>
        <end position="269"/>
    </location>
</feature>
<feature type="compositionally biased region" description="Low complexity" evidence="2">
    <location>
        <begin position="351"/>
        <end position="360"/>
    </location>
</feature>
<feature type="compositionally biased region" description="Basic and acidic residues" evidence="2">
    <location>
        <begin position="111"/>
        <end position="124"/>
    </location>
</feature>
<feature type="compositionally biased region" description="Low complexity" evidence="2">
    <location>
        <begin position="425"/>
        <end position="452"/>
    </location>
</feature>
<gene>
    <name evidence="3" type="ORF">M407DRAFT_161133</name>
</gene>
<evidence type="ECO:0000256" key="1">
    <source>
        <dbReference type="SAM" id="Coils"/>
    </source>
</evidence>
<accession>A0A0C3QF36</accession>
<evidence type="ECO:0000313" key="4">
    <source>
        <dbReference type="Proteomes" id="UP000054248"/>
    </source>
</evidence>
<name>A0A0C3QF36_9AGAM</name>
<dbReference type="OrthoDB" id="2505754at2759"/>
<reference evidence="4" key="2">
    <citation type="submission" date="2015-01" db="EMBL/GenBank/DDBJ databases">
        <title>Evolutionary Origins and Diversification of the Mycorrhizal Mutualists.</title>
        <authorList>
            <consortium name="DOE Joint Genome Institute"/>
            <consortium name="Mycorrhizal Genomics Consortium"/>
            <person name="Kohler A."/>
            <person name="Kuo A."/>
            <person name="Nagy L.G."/>
            <person name="Floudas D."/>
            <person name="Copeland A."/>
            <person name="Barry K.W."/>
            <person name="Cichocki N."/>
            <person name="Veneault-Fourrey C."/>
            <person name="LaButti K."/>
            <person name="Lindquist E.A."/>
            <person name="Lipzen A."/>
            <person name="Lundell T."/>
            <person name="Morin E."/>
            <person name="Murat C."/>
            <person name="Riley R."/>
            <person name="Ohm R."/>
            <person name="Sun H."/>
            <person name="Tunlid A."/>
            <person name="Henrissat B."/>
            <person name="Grigoriev I.V."/>
            <person name="Hibbett D.S."/>
            <person name="Martin F."/>
        </authorList>
    </citation>
    <scope>NUCLEOTIDE SEQUENCE [LARGE SCALE GENOMIC DNA]</scope>
    <source>
        <strain evidence="4">MUT 4182</strain>
    </source>
</reference>
<feature type="compositionally biased region" description="Polar residues" evidence="2">
    <location>
        <begin position="515"/>
        <end position="549"/>
    </location>
</feature>
<feature type="region of interest" description="Disordered" evidence="2">
    <location>
        <begin position="1"/>
        <end position="50"/>
    </location>
</feature>
<reference evidence="3 4" key="1">
    <citation type="submission" date="2014-04" db="EMBL/GenBank/DDBJ databases">
        <authorList>
            <consortium name="DOE Joint Genome Institute"/>
            <person name="Kuo A."/>
            <person name="Girlanda M."/>
            <person name="Perotto S."/>
            <person name="Kohler A."/>
            <person name="Nagy L.G."/>
            <person name="Floudas D."/>
            <person name="Copeland A."/>
            <person name="Barry K.W."/>
            <person name="Cichocki N."/>
            <person name="Veneault-Fourrey C."/>
            <person name="LaButti K."/>
            <person name="Lindquist E.A."/>
            <person name="Lipzen A."/>
            <person name="Lundell T."/>
            <person name="Morin E."/>
            <person name="Murat C."/>
            <person name="Sun H."/>
            <person name="Tunlid A."/>
            <person name="Henrissat B."/>
            <person name="Grigoriev I.V."/>
            <person name="Hibbett D.S."/>
            <person name="Martin F."/>
            <person name="Nordberg H.P."/>
            <person name="Cantor M.N."/>
            <person name="Hua S.X."/>
        </authorList>
    </citation>
    <scope>NUCLEOTIDE SEQUENCE [LARGE SCALE GENOMIC DNA]</scope>
    <source>
        <strain evidence="3 4">MUT 4182</strain>
    </source>
</reference>